<dbReference type="Gene3D" id="3.30.70.270">
    <property type="match status" value="1"/>
</dbReference>
<evidence type="ECO:0000313" key="2">
    <source>
        <dbReference type="EMBL" id="MFC6663303.1"/>
    </source>
</evidence>
<dbReference type="GO" id="GO:0052621">
    <property type="term" value="F:diguanylate cyclase activity"/>
    <property type="evidence" value="ECO:0007669"/>
    <property type="project" value="UniProtKB-EC"/>
</dbReference>
<dbReference type="PROSITE" id="PS50887">
    <property type="entry name" value="GGDEF"/>
    <property type="match status" value="1"/>
</dbReference>
<organism evidence="2 3">
    <name type="scientific">Deinococcus multiflagellatus</name>
    <dbReference type="NCBI Taxonomy" id="1656887"/>
    <lineage>
        <taxon>Bacteria</taxon>
        <taxon>Thermotogati</taxon>
        <taxon>Deinococcota</taxon>
        <taxon>Deinococci</taxon>
        <taxon>Deinococcales</taxon>
        <taxon>Deinococcaceae</taxon>
        <taxon>Deinococcus</taxon>
    </lineage>
</organism>
<feature type="domain" description="GGDEF" evidence="1">
    <location>
        <begin position="15"/>
        <end position="147"/>
    </location>
</feature>
<dbReference type="PANTHER" id="PTHR45138:SF9">
    <property type="entry name" value="DIGUANYLATE CYCLASE DGCM-RELATED"/>
    <property type="match status" value="1"/>
</dbReference>
<dbReference type="InterPro" id="IPR043128">
    <property type="entry name" value="Rev_trsase/Diguanyl_cyclase"/>
</dbReference>
<dbReference type="RefSeq" id="WP_380059277.1">
    <property type="nucleotide sequence ID" value="NZ_JBHSWB010000003.1"/>
</dbReference>
<dbReference type="CDD" id="cd01949">
    <property type="entry name" value="GGDEF"/>
    <property type="match status" value="1"/>
</dbReference>
<dbReference type="SUPFAM" id="SSF55073">
    <property type="entry name" value="Nucleotide cyclase"/>
    <property type="match status" value="1"/>
</dbReference>
<dbReference type="Proteomes" id="UP001596317">
    <property type="component" value="Unassembled WGS sequence"/>
</dbReference>
<dbReference type="NCBIfam" id="TIGR00254">
    <property type="entry name" value="GGDEF"/>
    <property type="match status" value="1"/>
</dbReference>
<accession>A0ABW1ZRL6</accession>
<dbReference type="Pfam" id="PF00990">
    <property type="entry name" value="GGDEF"/>
    <property type="match status" value="1"/>
</dbReference>
<keyword evidence="3" id="KW-1185">Reference proteome</keyword>
<dbReference type="SMART" id="SM00267">
    <property type="entry name" value="GGDEF"/>
    <property type="match status" value="1"/>
</dbReference>
<keyword evidence="2" id="KW-0808">Transferase</keyword>
<reference evidence="3" key="1">
    <citation type="journal article" date="2019" name="Int. J. Syst. Evol. Microbiol.">
        <title>The Global Catalogue of Microorganisms (GCM) 10K type strain sequencing project: providing services to taxonomists for standard genome sequencing and annotation.</title>
        <authorList>
            <consortium name="The Broad Institute Genomics Platform"/>
            <consortium name="The Broad Institute Genome Sequencing Center for Infectious Disease"/>
            <person name="Wu L."/>
            <person name="Ma J."/>
        </authorList>
    </citation>
    <scope>NUCLEOTIDE SEQUENCE [LARGE SCALE GENOMIC DNA]</scope>
    <source>
        <strain evidence="3">CCUG 63830</strain>
    </source>
</reference>
<comment type="caution">
    <text evidence="2">The sequence shown here is derived from an EMBL/GenBank/DDBJ whole genome shotgun (WGS) entry which is preliminary data.</text>
</comment>
<dbReference type="InterPro" id="IPR000160">
    <property type="entry name" value="GGDEF_dom"/>
</dbReference>
<evidence type="ECO:0000313" key="3">
    <source>
        <dbReference type="Proteomes" id="UP001596317"/>
    </source>
</evidence>
<proteinExistence type="predicted"/>
<gene>
    <name evidence="2" type="ORF">ACFP90_25020</name>
</gene>
<dbReference type="EMBL" id="JBHSWB010000003">
    <property type="protein sequence ID" value="MFC6663303.1"/>
    <property type="molecule type" value="Genomic_DNA"/>
</dbReference>
<sequence length="148" mass="15824">MNRLQAVWAQAQQGQSSCVALLDIDHFKSVNDRFGHAVGDEVLTRVAQRLSAELREGDSLARFGGEEFLLILPGLGPKEARRVCERLRTTLSTLDWRALAPGLQVTGSFGVAAVRPGAAVKDILQAADAALYAAKAAGRDTVMLGLPQ</sequence>
<dbReference type="PANTHER" id="PTHR45138">
    <property type="entry name" value="REGULATORY COMPONENTS OF SENSORY TRANSDUCTION SYSTEM"/>
    <property type="match status" value="1"/>
</dbReference>
<protein>
    <submittedName>
        <fullName evidence="2">GGDEF domain-containing protein</fullName>
        <ecNumber evidence="2">2.7.7.65</ecNumber>
    </submittedName>
</protein>
<keyword evidence="2" id="KW-0548">Nucleotidyltransferase</keyword>
<name>A0ABW1ZRL6_9DEIO</name>
<dbReference type="InterPro" id="IPR029787">
    <property type="entry name" value="Nucleotide_cyclase"/>
</dbReference>
<evidence type="ECO:0000259" key="1">
    <source>
        <dbReference type="PROSITE" id="PS50887"/>
    </source>
</evidence>
<dbReference type="EC" id="2.7.7.65" evidence="2"/>
<dbReference type="InterPro" id="IPR050469">
    <property type="entry name" value="Diguanylate_Cyclase"/>
</dbReference>